<accession>A0A3N9XEL6</accession>
<sequence length="142" mass="15659">MIGQDGTSPTPGELEVTGDLFSPACPTRELLDRIGDKWTSMLIKVLAEVHPGELGFAELRRRTPGVSHKMLSQTLRSLRRDGLVTRRVEPTVPPRVYYALTDLGVSLDAPLAAVRAWAEHHMAAVGRARRRHDDQLSADLAN</sequence>
<dbReference type="PROSITE" id="PS51118">
    <property type="entry name" value="HTH_HXLR"/>
    <property type="match status" value="1"/>
</dbReference>
<keyword evidence="1" id="KW-0805">Transcription regulation</keyword>
<keyword evidence="2" id="KW-0238">DNA-binding</keyword>
<evidence type="ECO:0000313" key="5">
    <source>
        <dbReference type="EMBL" id="RQX05813.1"/>
    </source>
</evidence>
<dbReference type="PANTHER" id="PTHR33204">
    <property type="entry name" value="TRANSCRIPTIONAL REGULATOR, MARR FAMILY"/>
    <property type="match status" value="1"/>
</dbReference>
<evidence type="ECO:0000256" key="3">
    <source>
        <dbReference type="ARBA" id="ARBA00023163"/>
    </source>
</evidence>
<dbReference type="RefSeq" id="WP_124771584.1">
    <property type="nucleotide sequence ID" value="NZ_JBEZFR010000012.1"/>
</dbReference>
<evidence type="ECO:0000256" key="2">
    <source>
        <dbReference type="ARBA" id="ARBA00023125"/>
    </source>
</evidence>
<dbReference type="OrthoDB" id="3293788at2"/>
<protein>
    <submittedName>
        <fullName evidence="5">Transcriptional regulator</fullName>
    </submittedName>
</protein>
<comment type="caution">
    <text evidence="5">The sequence shown here is derived from an EMBL/GenBank/DDBJ whole genome shotgun (WGS) entry which is preliminary data.</text>
</comment>
<dbReference type="CDD" id="cd00090">
    <property type="entry name" value="HTH_ARSR"/>
    <property type="match status" value="1"/>
</dbReference>
<dbReference type="PANTHER" id="PTHR33204:SF37">
    <property type="entry name" value="HTH-TYPE TRANSCRIPTIONAL REGULATOR YODB"/>
    <property type="match status" value="1"/>
</dbReference>
<dbReference type="SUPFAM" id="SSF46785">
    <property type="entry name" value="Winged helix' DNA-binding domain"/>
    <property type="match status" value="1"/>
</dbReference>
<dbReference type="GO" id="GO:0003677">
    <property type="term" value="F:DNA binding"/>
    <property type="evidence" value="ECO:0007669"/>
    <property type="project" value="UniProtKB-KW"/>
</dbReference>
<dbReference type="Gene3D" id="1.10.10.10">
    <property type="entry name" value="Winged helix-like DNA-binding domain superfamily/Winged helix DNA-binding domain"/>
    <property type="match status" value="1"/>
</dbReference>
<dbReference type="Pfam" id="PF01638">
    <property type="entry name" value="HxlR"/>
    <property type="match status" value="1"/>
</dbReference>
<evidence type="ECO:0000259" key="4">
    <source>
        <dbReference type="PROSITE" id="PS51118"/>
    </source>
</evidence>
<evidence type="ECO:0000256" key="1">
    <source>
        <dbReference type="ARBA" id="ARBA00023015"/>
    </source>
</evidence>
<dbReference type="InterPro" id="IPR011991">
    <property type="entry name" value="ArsR-like_HTH"/>
</dbReference>
<organism evidence="5 6">
    <name type="scientific">Micromonospora inaquosa</name>
    <dbReference type="NCBI Taxonomy" id="2203716"/>
    <lineage>
        <taxon>Bacteria</taxon>
        <taxon>Bacillati</taxon>
        <taxon>Actinomycetota</taxon>
        <taxon>Actinomycetes</taxon>
        <taxon>Micromonosporales</taxon>
        <taxon>Micromonosporaceae</taxon>
        <taxon>Micromonospora</taxon>
    </lineage>
</organism>
<dbReference type="InterPro" id="IPR036388">
    <property type="entry name" value="WH-like_DNA-bd_sf"/>
</dbReference>
<keyword evidence="3" id="KW-0804">Transcription</keyword>
<dbReference type="EMBL" id="QGSZ01000148">
    <property type="protein sequence ID" value="RQX05813.1"/>
    <property type="molecule type" value="Genomic_DNA"/>
</dbReference>
<proteinExistence type="predicted"/>
<name>A0A3N9XEL6_9ACTN</name>
<dbReference type="InterPro" id="IPR036390">
    <property type="entry name" value="WH_DNA-bd_sf"/>
</dbReference>
<gene>
    <name evidence="5" type="ORF">DLJ59_06470</name>
</gene>
<evidence type="ECO:0000313" key="6">
    <source>
        <dbReference type="Proteomes" id="UP000282312"/>
    </source>
</evidence>
<dbReference type="InterPro" id="IPR002577">
    <property type="entry name" value="HTH_HxlR"/>
</dbReference>
<dbReference type="AlphaFoldDB" id="A0A3N9XEL6"/>
<keyword evidence="6" id="KW-1185">Reference proteome</keyword>
<feature type="domain" description="HTH hxlR-type" evidence="4">
    <location>
        <begin position="25"/>
        <end position="126"/>
    </location>
</feature>
<reference evidence="5 6" key="1">
    <citation type="submission" date="2018-05" db="EMBL/GenBank/DDBJ databases">
        <title>Micromonospora from Atacama Desert.</title>
        <authorList>
            <person name="Carro L."/>
            <person name="Goodfellow M."/>
            <person name="Klenk H.-P."/>
        </authorList>
    </citation>
    <scope>NUCLEOTIDE SEQUENCE [LARGE SCALE GENOMIC DNA]</scope>
    <source>
        <strain evidence="5 6">LB39</strain>
    </source>
</reference>
<dbReference type="Proteomes" id="UP000282312">
    <property type="component" value="Unassembled WGS sequence"/>
</dbReference>